<dbReference type="STRING" id="1423783.FC50_GL001228"/>
<sequence length="135" mass="15403">MRMYHIFSQYYFQAIRKWNGEGSRKVNSSAMTIIAANMQQGDAIKKTTRDGSPIIFSEWKLLPVINGVQKVQRTEYTLDSIINGGEPLDGSTPSGKVEQLNLFGFDDEVDEGPKRRFKSCKLVDIYKEEMEEVKS</sequence>
<proteinExistence type="predicted"/>
<comment type="caution">
    <text evidence="1">The sequence shown here is derived from an EMBL/GenBank/DDBJ whole genome shotgun (WGS) entry which is preliminary data.</text>
</comment>
<evidence type="ECO:0000313" key="2">
    <source>
        <dbReference type="Proteomes" id="UP000051922"/>
    </source>
</evidence>
<organism evidence="1 2">
    <name type="scientific">Lacticaseibacillus pantheris DSM 15945 = JCM 12539 = NBRC 106106</name>
    <dbReference type="NCBI Taxonomy" id="1423783"/>
    <lineage>
        <taxon>Bacteria</taxon>
        <taxon>Bacillati</taxon>
        <taxon>Bacillota</taxon>
        <taxon>Bacilli</taxon>
        <taxon>Lactobacillales</taxon>
        <taxon>Lactobacillaceae</taxon>
        <taxon>Lacticaseibacillus</taxon>
    </lineage>
</organism>
<dbReference type="Proteomes" id="UP000051922">
    <property type="component" value="Unassembled WGS sequence"/>
</dbReference>
<evidence type="ECO:0000313" key="1">
    <source>
        <dbReference type="EMBL" id="KRL85836.1"/>
    </source>
</evidence>
<dbReference type="PATRIC" id="fig|1423783.4.peg.1269"/>
<accession>A0A0R1TXA0</accession>
<name>A0A0R1TXA0_9LACO</name>
<keyword evidence="2" id="KW-1185">Reference proteome</keyword>
<gene>
    <name evidence="1" type="ORF">FC50_GL001228</name>
</gene>
<dbReference type="AlphaFoldDB" id="A0A0R1TXA0"/>
<dbReference type="EMBL" id="AZFJ01000049">
    <property type="protein sequence ID" value="KRL85836.1"/>
    <property type="molecule type" value="Genomic_DNA"/>
</dbReference>
<reference evidence="1 2" key="1">
    <citation type="journal article" date="2015" name="Genome Announc.">
        <title>Expanding the biotechnology potential of lactobacilli through comparative genomics of 213 strains and associated genera.</title>
        <authorList>
            <person name="Sun Z."/>
            <person name="Harris H.M."/>
            <person name="McCann A."/>
            <person name="Guo C."/>
            <person name="Argimon S."/>
            <person name="Zhang W."/>
            <person name="Yang X."/>
            <person name="Jeffery I.B."/>
            <person name="Cooney J.C."/>
            <person name="Kagawa T.F."/>
            <person name="Liu W."/>
            <person name="Song Y."/>
            <person name="Salvetti E."/>
            <person name="Wrobel A."/>
            <person name="Rasinkangas P."/>
            <person name="Parkhill J."/>
            <person name="Rea M.C."/>
            <person name="O'Sullivan O."/>
            <person name="Ritari J."/>
            <person name="Douillard F.P."/>
            <person name="Paul Ross R."/>
            <person name="Yang R."/>
            <person name="Briner A.E."/>
            <person name="Felis G.E."/>
            <person name="de Vos W.M."/>
            <person name="Barrangou R."/>
            <person name="Klaenhammer T.R."/>
            <person name="Caufield P.W."/>
            <person name="Cui Y."/>
            <person name="Zhang H."/>
            <person name="O'Toole P.W."/>
        </authorList>
    </citation>
    <scope>NUCLEOTIDE SEQUENCE [LARGE SCALE GENOMIC DNA]</scope>
    <source>
        <strain evidence="1 2">DSM 15945</strain>
    </source>
</reference>
<protein>
    <submittedName>
        <fullName evidence="1">Uncharacterized protein</fullName>
    </submittedName>
</protein>